<dbReference type="VEuPathDB" id="FungiDB:A1Q1_07616"/>
<dbReference type="GO" id="GO:0005634">
    <property type="term" value="C:nucleus"/>
    <property type="evidence" value="ECO:0007669"/>
    <property type="project" value="TreeGrafter"/>
</dbReference>
<dbReference type="SMART" id="SM00490">
    <property type="entry name" value="HELICc"/>
    <property type="match status" value="1"/>
</dbReference>
<dbReference type="GO" id="GO:0003682">
    <property type="term" value="F:chromatin binding"/>
    <property type="evidence" value="ECO:0007669"/>
    <property type="project" value="TreeGrafter"/>
</dbReference>
<feature type="coiled-coil region" evidence="3">
    <location>
        <begin position="899"/>
        <end position="926"/>
    </location>
</feature>
<feature type="domain" description="Helicase C-terminal" evidence="5">
    <location>
        <begin position="50"/>
        <end position="199"/>
    </location>
</feature>
<evidence type="ECO:0000313" key="6">
    <source>
        <dbReference type="EMBL" id="EJT51152.1"/>
    </source>
</evidence>
<dbReference type="CDD" id="cd18793">
    <property type="entry name" value="SF2_C_SNF"/>
    <property type="match status" value="1"/>
</dbReference>
<dbReference type="Proteomes" id="UP000002748">
    <property type="component" value="Unassembled WGS sequence"/>
</dbReference>
<feature type="region of interest" description="Disordered" evidence="4">
    <location>
        <begin position="712"/>
        <end position="838"/>
    </location>
</feature>
<feature type="compositionally biased region" description="Basic and acidic residues" evidence="4">
    <location>
        <begin position="250"/>
        <end position="260"/>
    </location>
</feature>
<feature type="compositionally biased region" description="Polar residues" evidence="4">
    <location>
        <begin position="781"/>
        <end position="834"/>
    </location>
</feature>
<dbReference type="GO" id="GO:0003677">
    <property type="term" value="F:DNA binding"/>
    <property type="evidence" value="ECO:0007669"/>
    <property type="project" value="TreeGrafter"/>
</dbReference>
<reference evidence="6 7" key="1">
    <citation type="journal article" date="2012" name="Eukaryot. Cell">
        <title>Draft genome sequence of CBS 2479, the standard type strain of Trichosporon asahii.</title>
        <authorList>
            <person name="Yang R.Y."/>
            <person name="Li H.T."/>
            <person name="Zhu H."/>
            <person name="Zhou G.P."/>
            <person name="Wang M."/>
            <person name="Wang L."/>
        </authorList>
    </citation>
    <scope>NUCLEOTIDE SEQUENCE [LARGE SCALE GENOMIC DNA]</scope>
    <source>
        <strain evidence="7">ATCC 90039 / CBS 2479 / JCM 2466 / KCTC 7840 / NCYC 2677 / UAMH 7654</strain>
    </source>
</reference>
<feature type="coiled-coil region" evidence="3">
    <location>
        <begin position="1014"/>
        <end position="1048"/>
    </location>
</feature>
<feature type="compositionally biased region" description="Basic and acidic residues" evidence="4">
    <location>
        <begin position="435"/>
        <end position="449"/>
    </location>
</feature>
<evidence type="ECO:0000256" key="1">
    <source>
        <dbReference type="ARBA" id="ARBA00022801"/>
    </source>
</evidence>
<feature type="compositionally biased region" description="Low complexity" evidence="4">
    <location>
        <begin position="728"/>
        <end position="743"/>
    </location>
</feature>
<name>J6F739_TRIAS</name>
<dbReference type="OrthoDB" id="448448at2759"/>
<dbReference type="PANTHER" id="PTHR45623">
    <property type="entry name" value="CHROMODOMAIN-HELICASE-DNA-BINDING PROTEIN 3-RELATED-RELATED"/>
    <property type="match status" value="1"/>
</dbReference>
<keyword evidence="2" id="KW-0539">Nucleus</keyword>
<sequence length="1091" mass="121642">MGIRSATNMLMELRKTCQHPYLSDPSLERLDLTDEEQHKRLTDASGKLLFLKQLLPELKRRGHRVLLFSQFKIALDRIEDFLWGEGYKYLRLDGNVSQLKRQKDMDRFNDPNSEEFIYLLTTRAGGVGINLATADTVIIFDPDFNPHMDLQAISRSHRYGQTKRVLVFKLMTGIEEQIINKGKKKMVLDHLVVQQMGKETEEGEVDNLILYGVQEIRKEEAMDETAQKWTQQKIEDLIDGAEKEAEEMAKAEAEAEKAAEEAGEGGEGGEKPKKPGETMGFSFARVWETKDSGLKDVEEGDDDVELDDNMWAAFVAEREAAEAERQKAQEAEAGRRRRAAKLAINYSLFDESPRKAKKKDKGKGKKAALVDSDGEEIVYPDAGGDDASDTDYVAPTGPPSDDEDEFDLLPDNTDDLSYELERHYAGIVNGAPHLTKSEKRALREQRARELSLQPPPSAAPQPPSQPAQSSQAIQPAQTQQAVRPPPQVPEQRQSPVFDAVVAEQFISRARLVLRSLHTELNIASKPELRVMWDALCNVGLPLNARFEQYRKLATLADDTRGNSGAPKRYIIRDSGLLVWEFIRSKAFIDQGAMVAHQQQQLVQQQVRPMVPLSQHAPPQPPNQHPNVPYRPYPPAQPGGLPYPAPLPYVPKYRPPPGAIDPFRGRPVQHPPPQYPVQHQMHPQQMHPQAYGWPQHQGQVIPQQVQQTPLLAQRPLPPSVPHQQPPPQHQQAIPPSVHQPQPQAQRPPPPAERPSVNGQPRPTISTAPAPPPATRTPQQASRNSTPISVADSTPCPSSASSRKQRISLSDTSRPSGAQPSTTPNALQLGDSSRFQPNAVDGATDAVDADDAVCFWCGGQHPLDECPGLLSKEQLNEMAKEIEAMEPSEDKDVGLTAITKMREAHARKDRKRKRLLEEENEAKRARQRYSGASGCAICRQNVEHSAAHCPVVRAGPDSIREALKRFPPNDRFHEILTRLLHAQETGVDPSKVQSCVFCDKVCGLTVRECAEKNGSRKLLKHKIRTLEATSEKLGREEAELAKEKKRLAQDTSHAAQGELAGVARKLSELTTKTEGAKLKLDKLYKAYIEWPKE</sequence>
<dbReference type="HOGENOM" id="CLU_284567_0_0_1"/>
<feature type="compositionally biased region" description="Acidic residues" evidence="4">
    <location>
        <begin position="400"/>
        <end position="412"/>
    </location>
</feature>
<feature type="compositionally biased region" description="Low complexity" evidence="4">
    <location>
        <begin position="466"/>
        <end position="482"/>
    </location>
</feature>
<dbReference type="PROSITE" id="PS51194">
    <property type="entry name" value="HELICASE_CTER"/>
    <property type="match status" value="1"/>
</dbReference>
<organism evidence="6 7">
    <name type="scientific">Trichosporon asahii var. asahii (strain ATCC 90039 / CBS 2479 / JCM 2466 / KCTC 7840 / NBRC 103889/ NCYC 2677 / UAMH 7654)</name>
    <name type="common">Yeast</name>
    <dbReference type="NCBI Taxonomy" id="1186058"/>
    <lineage>
        <taxon>Eukaryota</taxon>
        <taxon>Fungi</taxon>
        <taxon>Dikarya</taxon>
        <taxon>Basidiomycota</taxon>
        <taxon>Agaricomycotina</taxon>
        <taxon>Tremellomycetes</taxon>
        <taxon>Trichosporonales</taxon>
        <taxon>Trichosporonaceae</taxon>
        <taxon>Trichosporon</taxon>
    </lineage>
</organism>
<dbReference type="Pfam" id="PF00271">
    <property type="entry name" value="Helicase_C"/>
    <property type="match status" value="1"/>
</dbReference>
<evidence type="ECO:0000256" key="2">
    <source>
        <dbReference type="ARBA" id="ARBA00023242"/>
    </source>
</evidence>
<comment type="caution">
    <text evidence="6">The sequence shown here is derived from an EMBL/GenBank/DDBJ whole genome shotgun (WGS) entry which is preliminary data.</text>
</comment>
<evidence type="ECO:0000259" key="5">
    <source>
        <dbReference type="PROSITE" id="PS51194"/>
    </source>
</evidence>
<dbReference type="EMBL" id="ALBS01000073">
    <property type="protein sequence ID" value="EJT51152.1"/>
    <property type="molecule type" value="Genomic_DNA"/>
</dbReference>
<dbReference type="Gene3D" id="3.40.50.300">
    <property type="entry name" value="P-loop containing nucleotide triphosphate hydrolases"/>
    <property type="match status" value="1"/>
</dbReference>
<dbReference type="PANTHER" id="PTHR45623:SF17">
    <property type="entry name" value="CHROMODOMAIN-HELICASE-DNA-BINDING PROTEIN 3-RELATED"/>
    <property type="match status" value="1"/>
</dbReference>
<dbReference type="AlphaFoldDB" id="J6F739"/>
<dbReference type="GeneID" id="25991128"/>
<dbReference type="GO" id="GO:0140658">
    <property type="term" value="F:ATP-dependent chromatin remodeler activity"/>
    <property type="evidence" value="ECO:0007669"/>
    <property type="project" value="TreeGrafter"/>
</dbReference>
<dbReference type="SUPFAM" id="SSF52540">
    <property type="entry name" value="P-loop containing nucleoside triphosphate hydrolases"/>
    <property type="match status" value="1"/>
</dbReference>
<feature type="region of interest" description="Disordered" evidence="4">
    <location>
        <begin position="429"/>
        <end position="492"/>
    </location>
</feature>
<feature type="region of interest" description="Disordered" evidence="4">
    <location>
        <begin position="611"/>
        <end position="691"/>
    </location>
</feature>
<feature type="compositionally biased region" description="Acidic residues" evidence="4">
    <location>
        <begin position="372"/>
        <end position="389"/>
    </location>
</feature>
<protein>
    <recommendedName>
        <fullName evidence="5">Helicase C-terminal domain-containing protein</fullName>
    </recommendedName>
</protein>
<accession>J6F739</accession>
<keyword evidence="3" id="KW-0175">Coiled coil</keyword>
<proteinExistence type="predicted"/>
<evidence type="ECO:0000256" key="3">
    <source>
        <dbReference type="SAM" id="Coils"/>
    </source>
</evidence>
<dbReference type="InterPro" id="IPR049730">
    <property type="entry name" value="SNF2/RAD54-like_C"/>
</dbReference>
<feature type="region of interest" description="Disordered" evidence="4">
    <location>
        <begin position="352"/>
        <end position="412"/>
    </location>
</feature>
<feature type="compositionally biased region" description="Low complexity" evidence="4">
    <location>
        <begin position="675"/>
        <end position="691"/>
    </location>
</feature>
<feature type="compositionally biased region" description="Pro residues" evidence="4">
    <location>
        <begin position="453"/>
        <end position="465"/>
    </location>
</feature>
<dbReference type="RefSeq" id="XP_014182103.1">
    <property type="nucleotide sequence ID" value="XM_014326628.1"/>
</dbReference>
<feature type="compositionally biased region" description="Basic residues" evidence="4">
    <location>
        <begin position="355"/>
        <end position="366"/>
    </location>
</feature>
<evidence type="ECO:0000313" key="7">
    <source>
        <dbReference type="Proteomes" id="UP000002748"/>
    </source>
</evidence>
<dbReference type="GO" id="GO:0016887">
    <property type="term" value="F:ATP hydrolysis activity"/>
    <property type="evidence" value="ECO:0007669"/>
    <property type="project" value="TreeGrafter"/>
</dbReference>
<gene>
    <name evidence="6" type="ORF">A1Q1_07616</name>
</gene>
<dbReference type="GO" id="GO:0000785">
    <property type="term" value="C:chromatin"/>
    <property type="evidence" value="ECO:0007669"/>
    <property type="project" value="TreeGrafter"/>
</dbReference>
<keyword evidence="1" id="KW-0378">Hydrolase</keyword>
<feature type="compositionally biased region" description="Pro residues" evidence="4">
    <location>
        <begin position="714"/>
        <end position="727"/>
    </location>
</feature>
<dbReference type="InterPro" id="IPR001650">
    <property type="entry name" value="Helicase_C-like"/>
</dbReference>
<feature type="region of interest" description="Disordered" evidence="4">
    <location>
        <begin position="250"/>
        <end position="278"/>
    </location>
</feature>
<dbReference type="GO" id="GO:0042393">
    <property type="term" value="F:histone binding"/>
    <property type="evidence" value="ECO:0007669"/>
    <property type="project" value="TreeGrafter"/>
</dbReference>
<evidence type="ECO:0000256" key="4">
    <source>
        <dbReference type="SAM" id="MobiDB-lite"/>
    </source>
</evidence>
<feature type="compositionally biased region" description="Pro residues" evidence="4">
    <location>
        <begin position="617"/>
        <end position="658"/>
    </location>
</feature>
<dbReference type="InterPro" id="IPR027417">
    <property type="entry name" value="P-loop_NTPase"/>
</dbReference>
<dbReference type="KEGG" id="tasa:A1Q1_07616"/>